<dbReference type="AlphaFoldDB" id="A0A0C9Y8U2"/>
<name>A0A0C9Y8U2_9AGAM</name>
<dbReference type="HOGENOM" id="CLU_2455596_0_0_1"/>
<dbReference type="Proteomes" id="UP000054018">
    <property type="component" value="Unassembled WGS sequence"/>
</dbReference>
<keyword evidence="2" id="KW-1185">Reference proteome</keyword>
<proteinExistence type="predicted"/>
<protein>
    <submittedName>
        <fullName evidence="1">Unplaced genomic scaffold scaffold_71, whole genome shotgun sequence</fullName>
    </submittedName>
</protein>
<organism evidence="1 2">
    <name type="scientific">Pisolithus microcarpus 441</name>
    <dbReference type="NCBI Taxonomy" id="765257"/>
    <lineage>
        <taxon>Eukaryota</taxon>
        <taxon>Fungi</taxon>
        <taxon>Dikarya</taxon>
        <taxon>Basidiomycota</taxon>
        <taxon>Agaricomycotina</taxon>
        <taxon>Agaricomycetes</taxon>
        <taxon>Agaricomycetidae</taxon>
        <taxon>Boletales</taxon>
        <taxon>Sclerodermatineae</taxon>
        <taxon>Pisolithaceae</taxon>
        <taxon>Pisolithus</taxon>
    </lineage>
</organism>
<gene>
    <name evidence="1" type="ORF">PISMIDRAFT_12472</name>
</gene>
<accession>A0A0C9Y8U2</accession>
<evidence type="ECO:0000313" key="2">
    <source>
        <dbReference type="Proteomes" id="UP000054018"/>
    </source>
</evidence>
<dbReference type="EMBL" id="KN833755">
    <property type="protein sequence ID" value="KIK21070.1"/>
    <property type="molecule type" value="Genomic_DNA"/>
</dbReference>
<evidence type="ECO:0000313" key="1">
    <source>
        <dbReference type="EMBL" id="KIK21070.1"/>
    </source>
</evidence>
<sequence length="89" mass="10100">MLVQSTDTCLVIAVTARPIADQSLWCRMRLLDGRAFWTRSLDAPLKDGRALWTRPSQPQMRSHIWMDALFAATDALFGCAPHSHWTRSS</sequence>
<reference evidence="2" key="2">
    <citation type="submission" date="2015-01" db="EMBL/GenBank/DDBJ databases">
        <title>Evolutionary Origins and Diversification of the Mycorrhizal Mutualists.</title>
        <authorList>
            <consortium name="DOE Joint Genome Institute"/>
            <consortium name="Mycorrhizal Genomics Consortium"/>
            <person name="Kohler A."/>
            <person name="Kuo A."/>
            <person name="Nagy L.G."/>
            <person name="Floudas D."/>
            <person name="Copeland A."/>
            <person name="Barry K.W."/>
            <person name="Cichocki N."/>
            <person name="Veneault-Fourrey C."/>
            <person name="LaButti K."/>
            <person name="Lindquist E.A."/>
            <person name="Lipzen A."/>
            <person name="Lundell T."/>
            <person name="Morin E."/>
            <person name="Murat C."/>
            <person name="Riley R."/>
            <person name="Ohm R."/>
            <person name="Sun H."/>
            <person name="Tunlid A."/>
            <person name="Henrissat B."/>
            <person name="Grigoriev I.V."/>
            <person name="Hibbett D.S."/>
            <person name="Martin F."/>
        </authorList>
    </citation>
    <scope>NUCLEOTIDE SEQUENCE [LARGE SCALE GENOMIC DNA]</scope>
    <source>
        <strain evidence="2">441</strain>
    </source>
</reference>
<reference evidence="1 2" key="1">
    <citation type="submission" date="2014-04" db="EMBL/GenBank/DDBJ databases">
        <authorList>
            <consortium name="DOE Joint Genome Institute"/>
            <person name="Kuo A."/>
            <person name="Kohler A."/>
            <person name="Costa M.D."/>
            <person name="Nagy L.G."/>
            <person name="Floudas D."/>
            <person name="Copeland A."/>
            <person name="Barry K.W."/>
            <person name="Cichocki N."/>
            <person name="Veneault-Fourrey C."/>
            <person name="LaButti K."/>
            <person name="Lindquist E.A."/>
            <person name="Lipzen A."/>
            <person name="Lundell T."/>
            <person name="Morin E."/>
            <person name="Murat C."/>
            <person name="Sun H."/>
            <person name="Tunlid A."/>
            <person name="Henrissat B."/>
            <person name="Grigoriev I.V."/>
            <person name="Hibbett D.S."/>
            <person name="Martin F."/>
            <person name="Nordberg H.P."/>
            <person name="Cantor M.N."/>
            <person name="Hua S.X."/>
        </authorList>
    </citation>
    <scope>NUCLEOTIDE SEQUENCE [LARGE SCALE GENOMIC DNA]</scope>
    <source>
        <strain evidence="1 2">441</strain>
    </source>
</reference>